<reference evidence="1 2" key="1">
    <citation type="journal article" date="2018" name="Front. Plant Sci.">
        <title>Red Clover (Trifolium pratense) and Zigzag Clover (T. medium) - A Picture of Genomic Similarities and Differences.</title>
        <authorList>
            <person name="Dluhosova J."/>
            <person name="Istvanek J."/>
            <person name="Nedelnik J."/>
            <person name="Repkova J."/>
        </authorList>
    </citation>
    <scope>NUCLEOTIDE SEQUENCE [LARGE SCALE GENOMIC DNA]</scope>
    <source>
        <strain evidence="2">cv. 10/8</strain>
        <tissue evidence="1">Leaf</tissue>
    </source>
</reference>
<feature type="non-terminal residue" evidence="1">
    <location>
        <position position="130"/>
    </location>
</feature>
<dbReference type="AlphaFoldDB" id="A0A392R3T6"/>
<proteinExistence type="predicted"/>
<evidence type="ECO:0000313" key="1">
    <source>
        <dbReference type="EMBL" id="MCI30899.1"/>
    </source>
</evidence>
<name>A0A392R3T6_9FABA</name>
<dbReference type="EMBL" id="LXQA010182969">
    <property type="protein sequence ID" value="MCI30899.1"/>
    <property type="molecule type" value="Genomic_DNA"/>
</dbReference>
<dbReference type="Proteomes" id="UP000265520">
    <property type="component" value="Unassembled WGS sequence"/>
</dbReference>
<evidence type="ECO:0008006" key="3">
    <source>
        <dbReference type="Google" id="ProtNLM"/>
    </source>
</evidence>
<sequence length="130" mass="15130">MLNDPIYTGMVKEFWMKVHVYDQVSARMEEETTIKKDPSLTGKMRAEMGLCEFNETVIKSVLAVIEVTISRAHFAKLLDVKDDGKRIADYKNEVYYRQSIKKELYKDEKHAGKSKSMKDSFLVLFKILIN</sequence>
<keyword evidence="2" id="KW-1185">Reference proteome</keyword>
<accession>A0A392R3T6</accession>
<evidence type="ECO:0000313" key="2">
    <source>
        <dbReference type="Proteomes" id="UP000265520"/>
    </source>
</evidence>
<protein>
    <recommendedName>
        <fullName evidence="3">Cullin-like protein</fullName>
    </recommendedName>
</protein>
<comment type="caution">
    <text evidence="1">The sequence shown here is derived from an EMBL/GenBank/DDBJ whole genome shotgun (WGS) entry which is preliminary data.</text>
</comment>
<organism evidence="1 2">
    <name type="scientific">Trifolium medium</name>
    <dbReference type="NCBI Taxonomy" id="97028"/>
    <lineage>
        <taxon>Eukaryota</taxon>
        <taxon>Viridiplantae</taxon>
        <taxon>Streptophyta</taxon>
        <taxon>Embryophyta</taxon>
        <taxon>Tracheophyta</taxon>
        <taxon>Spermatophyta</taxon>
        <taxon>Magnoliopsida</taxon>
        <taxon>eudicotyledons</taxon>
        <taxon>Gunneridae</taxon>
        <taxon>Pentapetalae</taxon>
        <taxon>rosids</taxon>
        <taxon>fabids</taxon>
        <taxon>Fabales</taxon>
        <taxon>Fabaceae</taxon>
        <taxon>Papilionoideae</taxon>
        <taxon>50 kb inversion clade</taxon>
        <taxon>NPAAA clade</taxon>
        <taxon>Hologalegina</taxon>
        <taxon>IRL clade</taxon>
        <taxon>Trifolieae</taxon>
        <taxon>Trifolium</taxon>
    </lineage>
</organism>